<dbReference type="InterPro" id="IPR039261">
    <property type="entry name" value="FNR_nucleotide-bd"/>
</dbReference>
<dbReference type="PANTHER" id="PTHR47215">
    <property type="match status" value="1"/>
</dbReference>
<evidence type="ECO:0000313" key="3">
    <source>
        <dbReference type="Proteomes" id="UP001363151"/>
    </source>
</evidence>
<dbReference type="PANTHER" id="PTHR47215:SF1">
    <property type="entry name" value="F9L1.8 PROTEIN"/>
    <property type="match status" value="1"/>
</dbReference>
<evidence type="ECO:0000313" key="2">
    <source>
        <dbReference type="EMBL" id="KAK7254520.1"/>
    </source>
</evidence>
<accession>A0ABR1GET8</accession>
<evidence type="ECO:0000259" key="1">
    <source>
        <dbReference type="Pfam" id="PF00175"/>
    </source>
</evidence>
<sequence>MVSLSILLLAPACALLPQRQVRVRNAQLSMGWGDPPVWSDAVVKSNDEAGDGLRAIALEVSPETLEAHRIGGQYVQLTLGEEKPGFYAIASPPVVGPTEGKAFEFLIKENEGNAYLTSLAAGAAVKCSEVSGGGYAVGKAFNGEDGAVDSEYDGFACMNQLFVAGGSGIAPIRSTIESGVALDLPKPATLYYGVQDASVMAYADKFDLWRSEFNVDVKPCHSKAASGGAFSGYVQACMEADGIAVPRNTGACVCGPKDMFVAVKELLTKAGVFESRVLSNF</sequence>
<feature type="domain" description="Oxidoreductase FAD/NAD(P)-binding" evidence="1">
    <location>
        <begin position="162"/>
        <end position="264"/>
    </location>
</feature>
<proteinExistence type="predicted"/>
<keyword evidence="3" id="KW-1185">Reference proteome</keyword>
<gene>
    <name evidence="2" type="ORF">SO694_00011460</name>
</gene>
<dbReference type="EMBL" id="JBBJCI010000024">
    <property type="protein sequence ID" value="KAK7254520.1"/>
    <property type="molecule type" value="Genomic_DNA"/>
</dbReference>
<reference evidence="2 3" key="1">
    <citation type="submission" date="2024-03" db="EMBL/GenBank/DDBJ databases">
        <title>Aureococcus anophagefferens CCMP1851 and Kratosvirus quantuckense: Draft genome of a second virus-susceptible host strain in the model system.</title>
        <authorList>
            <person name="Chase E."/>
            <person name="Truchon A.R."/>
            <person name="Schepens W."/>
            <person name="Wilhelm S.W."/>
        </authorList>
    </citation>
    <scope>NUCLEOTIDE SEQUENCE [LARGE SCALE GENOMIC DNA]</scope>
    <source>
        <strain evidence="2 3">CCMP1851</strain>
    </source>
</reference>
<dbReference type="InterPro" id="IPR001433">
    <property type="entry name" value="OxRdtase_FAD/NAD-bd"/>
</dbReference>
<organism evidence="2 3">
    <name type="scientific">Aureococcus anophagefferens</name>
    <name type="common">Harmful bloom alga</name>
    <dbReference type="NCBI Taxonomy" id="44056"/>
    <lineage>
        <taxon>Eukaryota</taxon>
        <taxon>Sar</taxon>
        <taxon>Stramenopiles</taxon>
        <taxon>Ochrophyta</taxon>
        <taxon>Pelagophyceae</taxon>
        <taxon>Pelagomonadales</taxon>
        <taxon>Pelagomonadaceae</taxon>
        <taxon>Aureococcus</taxon>
    </lineage>
</organism>
<dbReference type="CDD" id="cd00322">
    <property type="entry name" value="FNR_like"/>
    <property type="match status" value="1"/>
</dbReference>
<dbReference type="Pfam" id="PF00175">
    <property type="entry name" value="NAD_binding_1"/>
    <property type="match status" value="1"/>
</dbReference>
<dbReference type="Gene3D" id="3.40.50.80">
    <property type="entry name" value="Nucleotide-binding domain of ferredoxin-NADP reductase (FNR) module"/>
    <property type="match status" value="1"/>
</dbReference>
<comment type="caution">
    <text evidence="2">The sequence shown here is derived from an EMBL/GenBank/DDBJ whole genome shotgun (WGS) entry which is preliminary data.</text>
</comment>
<name>A0ABR1GET8_AURAN</name>
<protein>
    <submittedName>
        <fullName evidence="2">NAD-binding oxidoreductase</fullName>
    </submittedName>
</protein>
<dbReference type="SUPFAM" id="SSF52343">
    <property type="entry name" value="Ferredoxin reductase-like, C-terminal NADP-linked domain"/>
    <property type="match status" value="1"/>
</dbReference>
<dbReference type="Proteomes" id="UP001363151">
    <property type="component" value="Unassembled WGS sequence"/>
</dbReference>